<dbReference type="InterPro" id="IPR000073">
    <property type="entry name" value="AB_hydrolase_1"/>
</dbReference>
<feature type="domain" description="AB hydrolase-1" evidence="2">
    <location>
        <begin position="87"/>
        <end position="336"/>
    </location>
</feature>
<dbReference type="Pfam" id="PF00561">
    <property type="entry name" value="Abhydrolase_1"/>
    <property type="match status" value="1"/>
</dbReference>
<accession>A0ABT2ED79</accession>
<sequence length="354" mass="39075">MPIAFSKPVFLTCTRFTPGLLASAIASISLAGAGSALAEQTPTFDGELSEFDYAYPVERFEFSSQGQDMQMAYLDVPPEDGSANGRTVVLLHGKNFCAGTWEDTIDVLVNEGYRVIAPDQIGFCKSTKPEHYQFSFHQLAANTQALLDELGAEDVTVMGHSMGGMLATRFALMYPERTEQLVMVNPIGLEDWKALGVPYESIDDGFEAERETTAEGIRDYQQSTYYVDTWEPEYDRWVEMLAGMYAGEDGERVAWNQALTSDMVFTQPVVYEFGELQMPTLLLIGEQDNTAIGKGRASEDVQATLGHYDELGERTRDAIPEATLVSFPELGHSPQIQAPERFHEALLEGLGAGQ</sequence>
<evidence type="ECO:0000259" key="2">
    <source>
        <dbReference type="Pfam" id="PF00561"/>
    </source>
</evidence>
<organism evidence="3 4">
    <name type="scientific">Halomonas dongshanensis</name>
    <dbReference type="NCBI Taxonomy" id="2890835"/>
    <lineage>
        <taxon>Bacteria</taxon>
        <taxon>Pseudomonadati</taxon>
        <taxon>Pseudomonadota</taxon>
        <taxon>Gammaproteobacteria</taxon>
        <taxon>Oceanospirillales</taxon>
        <taxon>Halomonadaceae</taxon>
        <taxon>Halomonas</taxon>
    </lineage>
</organism>
<dbReference type="InterPro" id="IPR050266">
    <property type="entry name" value="AB_hydrolase_sf"/>
</dbReference>
<dbReference type="PRINTS" id="PR00111">
    <property type="entry name" value="ABHYDROLASE"/>
</dbReference>
<proteinExistence type="predicted"/>
<evidence type="ECO:0000256" key="1">
    <source>
        <dbReference type="SAM" id="SignalP"/>
    </source>
</evidence>
<keyword evidence="4" id="KW-1185">Reference proteome</keyword>
<feature type="chain" id="PRO_5046668715" evidence="1">
    <location>
        <begin position="39"/>
        <end position="354"/>
    </location>
</feature>
<dbReference type="EMBL" id="JAJISC010000004">
    <property type="protein sequence ID" value="MCS2609542.1"/>
    <property type="molecule type" value="Genomic_DNA"/>
</dbReference>
<gene>
    <name evidence="3" type="ORF">LLY24_09470</name>
</gene>
<dbReference type="SUPFAM" id="SSF53474">
    <property type="entry name" value="alpha/beta-Hydrolases"/>
    <property type="match status" value="1"/>
</dbReference>
<comment type="caution">
    <text evidence="3">The sequence shown here is derived from an EMBL/GenBank/DDBJ whole genome shotgun (WGS) entry which is preliminary data.</text>
</comment>
<dbReference type="PANTHER" id="PTHR43798:SF33">
    <property type="entry name" value="HYDROLASE, PUTATIVE (AFU_ORTHOLOGUE AFUA_2G14860)-RELATED"/>
    <property type="match status" value="1"/>
</dbReference>
<protein>
    <submittedName>
        <fullName evidence="3">Alpha/beta hydrolase</fullName>
    </submittedName>
</protein>
<dbReference type="RefSeq" id="WP_259036055.1">
    <property type="nucleotide sequence ID" value="NZ_JAJISC010000004.1"/>
</dbReference>
<dbReference type="Proteomes" id="UP001165542">
    <property type="component" value="Unassembled WGS sequence"/>
</dbReference>
<evidence type="ECO:0000313" key="3">
    <source>
        <dbReference type="EMBL" id="MCS2609542.1"/>
    </source>
</evidence>
<reference evidence="3" key="1">
    <citation type="submission" date="2021-11" db="EMBL/GenBank/DDBJ databases">
        <title>Halomonas sp., isolated from a coastal aquaculture zone in Dongshan Bay.</title>
        <authorList>
            <person name="Lin W."/>
        </authorList>
    </citation>
    <scope>NUCLEOTIDE SEQUENCE</scope>
    <source>
        <strain evidence="3">Yzlin-01</strain>
    </source>
</reference>
<keyword evidence="1" id="KW-0732">Signal</keyword>
<name>A0ABT2ED79_9GAMM</name>
<evidence type="ECO:0000313" key="4">
    <source>
        <dbReference type="Proteomes" id="UP001165542"/>
    </source>
</evidence>
<dbReference type="PRINTS" id="PR00412">
    <property type="entry name" value="EPOXHYDRLASE"/>
</dbReference>
<keyword evidence="3" id="KW-0378">Hydrolase</keyword>
<feature type="signal peptide" evidence="1">
    <location>
        <begin position="1"/>
        <end position="38"/>
    </location>
</feature>
<dbReference type="PANTHER" id="PTHR43798">
    <property type="entry name" value="MONOACYLGLYCEROL LIPASE"/>
    <property type="match status" value="1"/>
</dbReference>
<dbReference type="InterPro" id="IPR000639">
    <property type="entry name" value="Epox_hydrolase-like"/>
</dbReference>
<dbReference type="Gene3D" id="3.40.50.1820">
    <property type="entry name" value="alpha/beta hydrolase"/>
    <property type="match status" value="1"/>
</dbReference>
<dbReference type="InterPro" id="IPR029058">
    <property type="entry name" value="AB_hydrolase_fold"/>
</dbReference>
<dbReference type="GO" id="GO:0016787">
    <property type="term" value="F:hydrolase activity"/>
    <property type="evidence" value="ECO:0007669"/>
    <property type="project" value="UniProtKB-KW"/>
</dbReference>